<feature type="domain" description="Tudor" evidence="2">
    <location>
        <begin position="336"/>
        <end position="394"/>
    </location>
</feature>
<feature type="region of interest" description="Disordered" evidence="1">
    <location>
        <begin position="531"/>
        <end position="555"/>
    </location>
</feature>
<feature type="non-terminal residue" evidence="4">
    <location>
        <position position="924"/>
    </location>
</feature>
<feature type="compositionally biased region" description="Basic and acidic residues" evidence="1">
    <location>
        <begin position="161"/>
        <end position="193"/>
    </location>
</feature>
<organism evidence="4 5">
    <name type="scientific">Tetraparma gracilis</name>
    <dbReference type="NCBI Taxonomy" id="2962635"/>
    <lineage>
        <taxon>Eukaryota</taxon>
        <taxon>Sar</taxon>
        <taxon>Stramenopiles</taxon>
        <taxon>Ochrophyta</taxon>
        <taxon>Bolidophyceae</taxon>
        <taxon>Parmales</taxon>
        <taxon>Triparmaceae</taxon>
        <taxon>Tetraparma</taxon>
    </lineage>
</organism>
<evidence type="ECO:0000313" key="4">
    <source>
        <dbReference type="EMBL" id="GMI22795.1"/>
    </source>
</evidence>
<accession>A0ABQ6MAL9</accession>
<dbReference type="InterPro" id="IPR015125">
    <property type="entry name" value="53-BP1_Tudor"/>
</dbReference>
<dbReference type="SUPFAM" id="SSF63748">
    <property type="entry name" value="Tudor/PWWP/MBT"/>
    <property type="match status" value="11"/>
</dbReference>
<evidence type="ECO:0008006" key="6">
    <source>
        <dbReference type="Google" id="ProtNLM"/>
    </source>
</evidence>
<feature type="region of interest" description="Disordered" evidence="1">
    <location>
        <begin position="84"/>
        <end position="212"/>
    </location>
</feature>
<feature type="domain" description="Agenet" evidence="3">
    <location>
        <begin position="478"/>
        <end position="536"/>
    </location>
</feature>
<feature type="compositionally biased region" description="Gly residues" evidence="1">
    <location>
        <begin position="672"/>
        <end position="686"/>
    </location>
</feature>
<evidence type="ECO:0000259" key="2">
    <source>
        <dbReference type="SMART" id="SM00333"/>
    </source>
</evidence>
<gene>
    <name evidence="4" type="ORF">TeGR_g14200</name>
</gene>
<proteinExistence type="predicted"/>
<feature type="domain" description="Agenet" evidence="3">
    <location>
        <begin position="271"/>
        <end position="329"/>
    </location>
</feature>
<feature type="region of interest" description="Disordered" evidence="1">
    <location>
        <begin position="588"/>
        <end position="630"/>
    </location>
</feature>
<dbReference type="InterPro" id="IPR041291">
    <property type="entry name" value="TUDOR_5"/>
</dbReference>
<feature type="domain" description="Tudor" evidence="2">
    <location>
        <begin position="841"/>
        <end position="899"/>
    </location>
</feature>
<feature type="compositionally biased region" description="Basic residues" evidence="1">
    <location>
        <begin position="610"/>
        <end position="620"/>
    </location>
</feature>
<feature type="domain" description="Tudor" evidence="2">
    <location>
        <begin position="271"/>
        <end position="329"/>
    </location>
</feature>
<feature type="domain" description="Tudor" evidence="2">
    <location>
        <begin position="684"/>
        <end position="742"/>
    </location>
</feature>
<comment type="caution">
    <text evidence="4">The sequence shown here is derived from an EMBL/GenBank/DDBJ whole genome shotgun (WGS) entry which is preliminary data.</text>
</comment>
<feature type="domain" description="Tudor" evidence="2">
    <location>
        <begin position="61"/>
        <end position="119"/>
    </location>
</feature>
<feature type="region of interest" description="Disordered" evidence="1">
    <location>
        <begin position="667"/>
        <end position="688"/>
    </location>
</feature>
<feature type="domain" description="Tudor" evidence="2">
    <location>
        <begin position="619"/>
        <end position="677"/>
    </location>
</feature>
<name>A0ABQ6MAL9_9STRA</name>
<feature type="domain" description="Agenet" evidence="3">
    <location>
        <begin position="841"/>
        <end position="899"/>
    </location>
</feature>
<feature type="region of interest" description="Disordered" evidence="1">
    <location>
        <begin position="252"/>
        <end position="273"/>
    </location>
</feature>
<feature type="compositionally biased region" description="Basic residues" evidence="1">
    <location>
        <begin position="403"/>
        <end position="413"/>
    </location>
</feature>
<feature type="domain" description="Agenet" evidence="3">
    <location>
        <begin position="684"/>
        <end position="742"/>
    </location>
</feature>
<feature type="region of interest" description="Disordered" evidence="1">
    <location>
        <begin position="460"/>
        <end position="480"/>
    </location>
</feature>
<feature type="region of interest" description="Disordered" evidence="1">
    <location>
        <begin position="365"/>
        <end position="422"/>
    </location>
</feature>
<dbReference type="Pfam" id="PF09038">
    <property type="entry name" value="53-BP1_Tudor"/>
    <property type="match status" value="1"/>
</dbReference>
<dbReference type="InterPro" id="IPR014002">
    <property type="entry name" value="Agenet_dom_plant"/>
</dbReference>
<dbReference type="PANTHER" id="PTHR34157:SF2">
    <property type="entry name" value="TUZIN"/>
    <property type="match status" value="1"/>
</dbReference>
<feature type="region of interest" description="Disordered" evidence="1">
    <location>
        <begin position="871"/>
        <end position="924"/>
    </location>
</feature>
<dbReference type="CDD" id="cd04508">
    <property type="entry name" value="Tudor_SF"/>
    <property type="match status" value="11"/>
</dbReference>
<feature type="compositionally biased region" description="Basic and acidic residues" evidence="1">
    <location>
        <begin position="101"/>
        <end position="119"/>
    </location>
</feature>
<feature type="domain" description="Tudor" evidence="2">
    <location>
        <begin position="759"/>
        <end position="816"/>
    </location>
</feature>
<dbReference type="PANTHER" id="PTHR34157">
    <property type="entry name" value="TUZIN"/>
    <property type="match status" value="1"/>
</dbReference>
<dbReference type="Gene3D" id="2.30.30.140">
    <property type="match status" value="13"/>
</dbReference>
<feature type="compositionally biased region" description="Basic residues" evidence="1">
    <location>
        <begin position="129"/>
        <end position="138"/>
    </location>
</feature>
<feature type="region of interest" description="Disordered" evidence="1">
    <location>
        <begin position="805"/>
        <end position="842"/>
    </location>
</feature>
<feature type="compositionally biased region" description="Gly residues" evidence="1">
    <location>
        <begin position="895"/>
        <end position="909"/>
    </location>
</feature>
<dbReference type="InterPro" id="IPR002999">
    <property type="entry name" value="Tudor"/>
</dbReference>
<feature type="domain" description="Tudor" evidence="2">
    <location>
        <begin position="1"/>
        <end position="54"/>
    </location>
</feature>
<evidence type="ECO:0000259" key="3">
    <source>
        <dbReference type="SMART" id="SM00743"/>
    </source>
</evidence>
<feature type="region of interest" description="Disordered" evidence="1">
    <location>
        <begin position="735"/>
        <end position="767"/>
    </location>
</feature>
<evidence type="ECO:0000313" key="5">
    <source>
        <dbReference type="Proteomes" id="UP001165060"/>
    </source>
</evidence>
<feature type="domain" description="Agenet" evidence="3">
    <location>
        <begin position="138"/>
        <end position="197"/>
    </location>
</feature>
<protein>
    <recommendedName>
        <fullName evidence="6">Tudor domain-containing protein</fullName>
    </recommendedName>
</protein>
<dbReference type="Pfam" id="PF18359">
    <property type="entry name" value="Tudor_5"/>
    <property type="match status" value="3"/>
</dbReference>
<dbReference type="SMART" id="SM00333">
    <property type="entry name" value="TUDOR"/>
    <property type="match status" value="13"/>
</dbReference>
<feature type="region of interest" description="Disordered" evidence="1">
    <location>
        <begin position="322"/>
        <end position="343"/>
    </location>
</feature>
<feature type="domain" description="Tudor" evidence="2">
    <location>
        <begin position="543"/>
        <end position="601"/>
    </location>
</feature>
<feature type="non-terminal residue" evidence="4">
    <location>
        <position position="1"/>
    </location>
</feature>
<feature type="domain" description="Tudor" evidence="2">
    <location>
        <begin position="205"/>
        <end position="263"/>
    </location>
</feature>
<feature type="domain" description="Tudor" evidence="2">
    <location>
        <begin position="412"/>
        <end position="470"/>
    </location>
</feature>
<dbReference type="SMART" id="SM00743">
    <property type="entry name" value="Agenet"/>
    <property type="match status" value="5"/>
</dbReference>
<dbReference type="Proteomes" id="UP001165060">
    <property type="component" value="Unassembled WGS sequence"/>
</dbReference>
<keyword evidence="5" id="KW-1185">Reference proteome</keyword>
<feature type="domain" description="Tudor" evidence="2">
    <location>
        <begin position="478"/>
        <end position="536"/>
    </location>
</feature>
<reference evidence="4 5" key="1">
    <citation type="journal article" date="2023" name="Commun. Biol.">
        <title>Genome analysis of Parmales, the sister group of diatoms, reveals the evolutionary specialization of diatoms from phago-mixotrophs to photoautotrophs.</title>
        <authorList>
            <person name="Ban H."/>
            <person name="Sato S."/>
            <person name="Yoshikawa S."/>
            <person name="Yamada K."/>
            <person name="Nakamura Y."/>
            <person name="Ichinomiya M."/>
            <person name="Sato N."/>
            <person name="Blanc-Mathieu R."/>
            <person name="Endo H."/>
            <person name="Kuwata A."/>
            <person name="Ogata H."/>
        </authorList>
    </citation>
    <scope>NUCLEOTIDE SEQUENCE [LARGE SCALE GENOMIC DNA]</scope>
</reference>
<sequence length="924" mass="100023">GEKIKAQFKGKGRFYPGKIYRDNGDGSYHVKFDDGDQDKNVELKSIERTEADDSDDDRKSSKPKVGQKCTAQFKGKGRFYPGKVAKVNSDGTINVDFDDGDKDRFVEPASFKLEKSKDESDTEDDRGGRSRSPKKKSKGPREGEKIKAQFKGKGRFYPGKIYRDNGDGSYHVKFDDGDQDKNVELKSIERTEADDSDDDRGGKSSKPKVGQKCTAQFKGKGRFYPGKVAKVNSDGTINVDFDDGDKDKFVEPASFKLEGGGGDDSDTGGGGELEIGSKVEARYKGKSKYYPGKISRVRSNGTYDVAYDDGEKEMGIEKEMIKLVGGSSPKKSPRGSKPKVGQKCTAQFKGKGRFYPGKVAKVNSDGTINVEFDDGDKDKFVEPASFKLEGGGGDDSDDDRGGRNRSKSPRGSKPKVGQKCTAQFKGKGRFYPGKVAKVNSDGTINVEFDDGDKDKFVEPASFKLEGGGGDDSDTGGGGELEIGSKVEARYKGKSRYYPGKISRVRSNGTYDVAYDDGEKEVGIEKEMIKLVGGSSPKKSPRGSKPKVGQKCTAQFKGKGRFYPGKVAKVNSDGTINVEFDDGDKDRFVEPASFKLEGGGGDDSDDDRGGRNRSKSPRGNKPKVGQRCTAQFKGKGRFYPGKVAKVNSDGTVNVDFDDGDKDKFVEPASFKLEGGGGSDSDSGGGALSVGSKVECRYKGKSRYYPGKISRVRSNGTYDVDYDDGEKETAVFKEMIRALDAPSTPPRSNKSKSVDFSPPSDKFEKGQEVEAKYRGDTWLPGVVKMARPGDVYDVTFDNGKFESRIRSDLVRAKRKGRGRASSPDDFDQVDSPTGGSDGDVPSRRWAAGQAVEAKYRGKGKWYKGKISRVRLNGNLDIKYDDGDSEQDMDPSNVRPVAGGGGGGGGGSGGRGQPSAPQRTRRGSFAS</sequence>
<feature type="compositionally biased region" description="Basic and acidic residues" evidence="1">
    <location>
        <begin position="24"/>
        <end position="60"/>
    </location>
</feature>
<feature type="region of interest" description="Disordered" evidence="1">
    <location>
        <begin position="24"/>
        <end position="70"/>
    </location>
</feature>
<dbReference type="EMBL" id="BRYB01002622">
    <property type="protein sequence ID" value="GMI22795.1"/>
    <property type="molecule type" value="Genomic_DNA"/>
</dbReference>
<feature type="domain" description="Tudor" evidence="2">
    <location>
        <begin position="138"/>
        <end position="196"/>
    </location>
</feature>
<evidence type="ECO:0000256" key="1">
    <source>
        <dbReference type="SAM" id="MobiDB-lite"/>
    </source>
</evidence>